<evidence type="ECO:0000259" key="3">
    <source>
        <dbReference type="PROSITE" id="PS50043"/>
    </source>
</evidence>
<dbReference type="InterPro" id="IPR016032">
    <property type="entry name" value="Sig_transdc_resp-reg_C-effctor"/>
</dbReference>
<gene>
    <name evidence="5" type="ORF">E0F88_21760</name>
</gene>
<dbReference type="SUPFAM" id="SSF46894">
    <property type="entry name" value="C-terminal effector domain of the bipartite response regulators"/>
    <property type="match status" value="1"/>
</dbReference>
<dbReference type="Pfam" id="PF00072">
    <property type="entry name" value="Response_reg"/>
    <property type="match status" value="1"/>
</dbReference>
<dbReference type="Gene3D" id="3.40.50.2300">
    <property type="match status" value="1"/>
</dbReference>
<dbReference type="PANTHER" id="PTHR45566">
    <property type="entry name" value="HTH-TYPE TRANSCRIPTIONAL REGULATOR YHJB-RELATED"/>
    <property type="match status" value="1"/>
</dbReference>
<dbReference type="OrthoDB" id="961049at2"/>
<name>A0A4R5DK03_9BACT</name>
<evidence type="ECO:0000259" key="4">
    <source>
        <dbReference type="PROSITE" id="PS50110"/>
    </source>
</evidence>
<dbReference type="PROSITE" id="PS00622">
    <property type="entry name" value="HTH_LUXR_1"/>
    <property type="match status" value="1"/>
</dbReference>
<dbReference type="Proteomes" id="UP000294850">
    <property type="component" value="Unassembled WGS sequence"/>
</dbReference>
<dbReference type="GO" id="GO:0003677">
    <property type="term" value="F:DNA binding"/>
    <property type="evidence" value="ECO:0007669"/>
    <property type="project" value="UniProtKB-KW"/>
</dbReference>
<reference evidence="5 6" key="1">
    <citation type="submission" date="2019-03" db="EMBL/GenBank/DDBJ databases">
        <title>Dyadobacter AR-3-6 sp. nov., isolated from arctic soil.</title>
        <authorList>
            <person name="Chaudhary D.K."/>
        </authorList>
    </citation>
    <scope>NUCLEOTIDE SEQUENCE [LARGE SCALE GENOMIC DNA]</scope>
    <source>
        <strain evidence="5 6">AR-3-6</strain>
    </source>
</reference>
<evidence type="ECO:0000313" key="5">
    <source>
        <dbReference type="EMBL" id="TDE12330.1"/>
    </source>
</evidence>
<evidence type="ECO:0000313" key="6">
    <source>
        <dbReference type="Proteomes" id="UP000294850"/>
    </source>
</evidence>
<comment type="caution">
    <text evidence="5">The sequence shown here is derived from an EMBL/GenBank/DDBJ whole genome shotgun (WGS) entry which is preliminary data.</text>
</comment>
<dbReference type="SMART" id="SM00421">
    <property type="entry name" value="HTH_LUXR"/>
    <property type="match status" value="1"/>
</dbReference>
<dbReference type="PRINTS" id="PR00038">
    <property type="entry name" value="HTHLUXR"/>
</dbReference>
<dbReference type="RefSeq" id="WP_131960398.1">
    <property type="nucleotide sequence ID" value="NZ_SMFL01000009.1"/>
</dbReference>
<protein>
    <submittedName>
        <fullName evidence="5">Response regulator transcription factor</fullName>
    </submittedName>
</protein>
<sequence>MTIVLIDQHPVLRKGMALFLEASFKNLKIIQCDNLSAFHDFHKDENPSLIILGQAENGSGIDLNLIKTVRRRRPNAEMMIYSGDLQYHAAIAGLASGVKGYMLKRNPLEEFLTCINSVLAGRRYICREIMETLVDECLDLATEENMYGSLTDAEYTIADYLAKGLKTSEIARKIGRAESTVSYCKSNIFKKLGVKDVVHLKNAMMQTWS</sequence>
<dbReference type="PROSITE" id="PS50043">
    <property type="entry name" value="HTH_LUXR_2"/>
    <property type="match status" value="1"/>
</dbReference>
<evidence type="ECO:0000256" key="2">
    <source>
        <dbReference type="PROSITE-ProRule" id="PRU00169"/>
    </source>
</evidence>
<dbReference type="CDD" id="cd06170">
    <property type="entry name" value="LuxR_C_like"/>
    <property type="match status" value="1"/>
</dbReference>
<keyword evidence="1" id="KW-0238">DNA-binding</keyword>
<dbReference type="GO" id="GO:0006355">
    <property type="term" value="P:regulation of DNA-templated transcription"/>
    <property type="evidence" value="ECO:0007669"/>
    <property type="project" value="InterPro"/>
</dbReference>
<dbReference type="PANTHER" id="PTHR45566:SF1">
    <property type="entry name" value="HTH-TYPE TRANSCRIPTIONAL REGULATOR YHJB-RELATED"/>
    <property type="match status" value="1"/>
</dbReference>
<feature type="domain" description="HTH luxR-type" evidence="3">
    <location>
        <begin position="143"/>
        <end position="208"/>
    </location>
</feature>
<keyword evidence="6" id="KW-1185">Reference proteome</keyword>
<feature type="domain" description="Response regulatory" evidence="4">
    <location>
        <begin position="2"/>
        <end position="119"/>
    </location>
</feature>
<comment type="caution">
    <text evidence="2">Lacks conserved residue(s) required for the propagation of feature annotation.</text>
</comment>
<dbReference type="PROSITE" id="PS50110">
    <property type="entry name" value="RESPONSE_REGULATORY"/>
    <property type="match status" value="1"/>
</dbReference>
<dbReference type="InterPro" id="IPR051015">
    <property type="entry name" value="EvgA-like"/>
</dbReference>
<dbReference type="Pfam" id="PF00196">
    <property type="entry name" value="GerE"/>
    <property type="match status" value="1"/>
</dbReference>
<dbReference type="AlphaFoldDB" id="A0A4R5DK03"/>
<dbReference type="SUPFAM" id="SSF52172">
    <property type="entry name" value="CheY-like"/>
    <property type="match status" value="1"/>
</dbReference>
<dbReference type="InterPro" id="IPR011006">
    <property type="entry name" value="CheY-like_superfamily"/>
</dbReference>
<evidence type="ECO:0000256" key="1">
    <source>
        <dbReference type="ARBA" id="ARBA00023125"/>
    </source>
</evidence>
<dbReference type="EMBL" id="SMFL01000009">
    <property type="protein sequence ID" value="TDE12330.1"/>
    <property type="molecule type" value="Genomic_DNA"/>
</dbReference>
<accession>A0A4R5DK03</accession>
<proteinExistence type="predicted"/>
<dbReference type="InterPro" id="IPR000792">
    <property type="entry name" value="Tscrpt_reg_LuxR_C"/>
</dbReference>
<organism evidence="5 6">
    <name type="scientific">Dyadobacter psychrotolerans</name>
    <dbReference type="NCBI Taxonomy" id="2541721"/>
    <lineage>
        <taxon>Bacteria</taxon>
        <taxon>Pseudomonadati</taxon>
        <taxon>Bacteroidota</taxon>
        <taxon>Cytophagia</taxon>
        <taxon>Cytophagales</taxon>
        <taxon>Spirosomataceae</taxon>
        <taxon>Dyadobacter</taxon>
    </lineage>
</organism>
<dbReference type="InterPro" id="IPR001789">
    <property type="entry name" value="Sig_transdc_resp-reg_receiver"/>
</dbReference>
<dbReference type="GO" id="GO:0000160">
    <property type="term" value="P:phosphorelay signal transduction system"/>
    <property type="evidence" value="ECO:0007669"/>
    <property type="project" value="InterPro"/>
</dbReference>